<protein>
    <submittedName>
        <fullName evidence="2">Uncharacterized protein</fullName>
    </submittedName>
</protein>
<dbReference type="AlphaFoldDB" id="A0A0F5MRX4"/>
<name>A0A0F5MRX4_9RICK</name>
<keyword evidence="3" id="KW-1185">Reference proteome</keyword>
<dbReference type="EMBL" id="JYHA01000023">
    <property type="protein sequence ID" value="KKB96802.1"/>
    <property type="molecule type" value="Genomic_DNA"/>
</dbReference>
<dbReference type="Proteomes" id="UP000033358">
    <property type="component" value="Unassembled WGS sequence"/>
</dbReference>
<evidence type="ECO:0000313" key="2">
    <source>
        <dbReference type="EMBL" id="KKB96802.1"/>
    </source>
</evidence>
<organism evidence="2 3">
    <name type="scientific">Candidatus Arcanibacter lacustris</name>
    <dbReference type="NCBI Taxonomy" id="1607817"/>
    <lineage>
        <taxon>Bacteria</taxon>
        <taxon>Pseudomonadati</taxon>
        <taxon>Pseudomonadota</taxon>
        <taxon>Alphaproteobacteria</taxon>
        <taxon>Rickettsiales</taxon>
        <taxon>Candidatus Arcanibacter</taxon>
    </lineage>
</organism>
<evidence type="ECO:0000313" key="3">
    <source>
        <dbReference type="Proteomes" id="UP000033358"/>
    </source>
</evidence>
<feature type="transmembrane region" description="Helical" evidence="1">
    <location>
        <begin position="462"/>
        <end position="487"/>
    </location>
</feature>
<keyword evidence="1" id="KW-1133">Transmembrane helix</keyword>
<proteinExistence type="predicted"/>
<accession>A0A0F5MRX4</accession>
<sequence>MSNLLRDSLANLNLPVTRSFMENAAIGFASGAASFFTTKYIVQIYDKKLGTNPLVVAAASMPSFIYGLLGNDHKLAGSNFGLSGLLTFVNPLYGLTSIPTIAHEVYCNNYDCGNDGNIVTRFVKKIELPVTSEFLEASIISTVYSGLSILGTRYLLSSYGQLPAQNQLAMFVAGAMSTFLPTRNDHDTAGAYFGSGIALSLINPAYSIISLAGLLEEIYCNNYQCDKNSNIIKKFITEKLNITYPSNEFMTEVIRGFSVSEITLLSTKYLLPTILSKQAKLYFDHPLAAVAMGIVLPNLLNKLAGNDHEFSGKNLGLSIPLVMVDPKYAAFSALTIAQETYCNFYECSPRTNMAKEIVDKIHFPLEFIHNSVISYISFTASLLAIKNLGLLNQDTTQGKIFSFITTPAYFIFSMAKPATSIAMMAGYNALAFSGILPPFIIGDNTQTIAIENITPHTDYTTALIFLSPIICMGFYSNSLMAGFSLAYSQVETDTKIGMTGLAIATGAQALPNILNNDFLGAGIVGLLASAASLYVMKYIALDQPNYDNNKIVAAAAALIPGFILAATTESNDKMTGVITGSSASLLYTCPEVAYAGMVCSALGELYLKFNETIHG</sequence>
<reference evidence="2 3" key="1">
    <citation type="submission" date="2015-02" db="EMBL/GenBank/DDBJ databases">
        <title>Single cell genomics of a rare environmental alphaproteobacterium provides unique insights into Rickettsiaceae evolution.</title>
        <authorList>
            <person name="Martijn J."/>
            <person name="Schulz F."/>
            <person name="Zaremba-Niedzwiedzka K."/>
            <person name="Viklund J."/>
            <person name="Stepanauskas R."/>
            <person name="Andersson S.G.E."/>
            <person name="Horn M."/>
            <person name="Guy L."/>
            <person name="Ettema T.J.G."/>
        </authorList>
    </citation>
    <scope>NUCLEOTIDE SEQUENCE [LARGE SCALE GENOMIC DNA]</scope>
    <source>
        <strain evidence="2 3">SCGC AAA041-L04</strain>
    </source>
</reference>
<keyword evidence="1" id="KW-0472">Membrane</keyword>
<feature type="transmembrane region" description="Helical" evidence="1">
    <location>
        <begin position="518"/>
        <end position="539"/>
    </location>
</feature>
<comment type="caution">
    <text evidence="2">The sequence shown here is derived from an EMBL/GenBank/DDBJ whole genome shotgun (WGS) entry which is preliminary data.</text>
</comment>
<keyword evidence="1" id="KW-0812">Transmembrane</keyword>
<gene>
    <name evidence="2" type="ORF">SZ25_00111</name>
</gene>
<evidence type="ECO:0000256" key="1">
    <source>
        <dbReference type="SAM" id="Phobius"/>
    </source>
</evidence>
<feature type="transmembrane region" description="Helical" evidence="1">
    <location>
        <begin position="421"/>
        <end position="441"/>
    </location>
</feature>